<proteinExistence type="predicted"/>
<evidence type="ECO:0000313" key="1">
    <source>
        <dbReference type="EMBL" id="TNC39573.1"/>
    </source>
</evidence>
<dbReference type="EMBL" id="VDFR01000113">
    <property type="protein sequence ID" value="TNC39573.1"/>
    <property type="molecule type" value="Genomic_DNA"/>
</dbReference>
<evidence type="ECO:0000313" key="3">
    <source>
        <dbReference type="Proteomes" id="UP000306740"/>
    </source>
</evidence>
<sequence>MTMPNDPTGTPGTSILYAVSSPSVSIPTAMAEVAQRLQDLASQERASEILAVSHEVTVVSAGDDEGAVKVAFTGRSRAREYVVSAFATIRA</sequence>
<organism evidence="2 3">
    <name type="scientific">Mumia zhuanghuii</name>
    <dbReference type="NCBI Taxonomy" id="2585211"/>
    <lineage>
        <taxon>Bacteria</taxon>
        <taxon>Bacillati</taxon>
        <taxon>Actinomycetota</taxon>
        <taxon>Actinomycetes</taxon>
        <taxon>Propionibacteriales</taxon>
        <taxon>Nocardioidaceae</taxon>
        <taxon>Mumia</taxon>
    </lineage>
</organism>
<dbReference type="Proteomes" id="UP000306740">
    <property type="component" value="Unassembled WGS sequence"/>
</dbReference>
<protein>
    <submittedName>
        <fullName evidence="2">Uncharacterized protein</fullName>
    </submittedName>
</protein>
<dbReference type="OrthoDB" id="9894355at2"/>
<dbReference type="AlphaFoldDB" id="A0A5C4MS57"/>
<dbReference type="RefSeq" id="WP_139087889.1">
    <property type="nucleotide sequence ID" value="NZ_VDFR01000042.1"/>
</dbReference>
<comment type="caution">
    <text evidence="2">The sequence shown here is derived from an EMBL/GenBank/DDBJ whole genome shotgun (WGS) entry which is preliminary data.</text>
</comment>
<name>A0A5C4MS57_9ACTN</name>
<reference evidence="2 3" key="1">
    <citation type="submission" date="2019-05" db="EMBL/GenBank/DDBJ databases">
        <title>Mumia sp. nov., isolated from the intestinal contents of plateau pika (Ochotona curzoniae) in the Qinghai-Tibet plateau of China.</title>
        <authorList>
            <person name="Tian Z."/>
        </authorList>
    </citation>
    <scope>NUCLEOTIDE SEQUENCE [LARGE SCALE GENOMIC DNA]</scope>
    <source>
        <strain evidence="3">527</strain>
        <strain evidence="2">Z527</strain>
    </source>
</reference>
<evidence type="ECO:0000313" key="2">
    <source>
        <dbReference type="EMBL" id="TNC47753.1"/>
    </source>
</evidence>
<gene>
    <name evidence="2" type="ORF">FHE65_08790</name>
    <name evidence="1" type="ORF">FHE65_23845</name>
</gene>
<dbReference type="EMBL" id="VDFR01000042">
    <property type="protein sequence ID" value="TNC47753.1"/>
    <property type="molecule type" value="Genomic_DNA"/>
</dbReference>
<accession>A0A5C4MS57</accession>